<dbReference type="InterPro" id="IPR017441">
    <property type="entry name" value="Protein_kinase_ATP_BS"/>
</dbReference>
<evidence type="ECO:0000256" key="2">
    <source>
        <dbReference type="ARBA" id="ARBA00022840"/>
    </source>
</evidence>
<feature type="compositionally biased region" description="Basic and acidic residues" evidence="4">
    <location>
        <begin position="956"/>
        <end position="972"/>
    </location>
</feature>
<protein>
    <recommendedName>
        <fullName evidence="5">Protein kinase domain-containing protein</fullName>
    </recommendedName>
</protein>
<feature type="region of interest" description="Disordered" evidence="4">
    <location>
        <begin position="135"/>
        <end position="169"/>
    </location>
</feature>
<organism evidence="6 7">
    <name type="scientific">Hortaea werneckii</name>
    <name type="common">Black yeast</name>
    <name type="synonym">Cladosporium werneckii</name>
    <dbReference type="NCBI Taxonomy" id="91943"/>
    <lineage>
        <taxon>Eukaryota</taxon>
        <taxon>Fungi</taxon>
        <taxon>Dikarya</taxon>
        <taxon>Ascomycota</taxon>
        <taxon>Pezizomycotina</taxon>
        <taxon>Dothideomycetes</taxon>
        <taxon>Dothideomycetidae</taxon>
        <taxon>Mycosphaerellales</taxon>
        <taxon>Teratosphaeriaceae</taxon>
        <taxon>Hortaea</taxon>
    </lineage>
</organism>
<keyword evidence="2 3" id="KW-0067">ATP-binding</keyword>
<dbReference type="EMBL" id="QWIJ01000006">
    <property type="protein sequence ID" value="RMX90254.1"/>
    <property type="molecule type" value="Genomic_DNA"/>
</dbReference>
<feature type="compositionally biased region" description="Acidic residues" evidence="4">
    <location>
        <begin position="985"/>
        <end position="996"/>
    </location>
</feature>
<dbReference type="SMART" id="SM00220">
    <property type="entry name" value="S_TKc"/>
    <property type="match status" value="1"/>
</dbReference>
<proteinExistence type="predicted"/>
<evidence type="ECO:0000313" key="6">
    <source>
        <dbReference type="EMBL" id="RMX90254.1"/>
    </source>
</evidence>
<dbReference type="GO" id="GO:0005524">
    <property type="term" value="F:ATP binding"/>
    <property type="evidence" value="ECO:0007669"/>
    <property type="project" value="UniProtKB-UniRule"/>
</dbReference>
<accession>A0A3M6XHG2</accession>
<dbReference type="GO" id="GO:0005737">
    <property type="term" value="C:cytoplasm"/>
    <property type="evidence" value="ECO:0007669"/>
    <property type="project" value="TreeGrafter"/>
</dbReference>
<dbReference type="AlphaFoldDB" id="A0A3M6XHG2"/>
<feature type="region of interest" description="Disordered" evidence="4">
    <location>
        <begin position="946"/>
        <end position="1002"/>
    </location>
</feature>
<dbReference type="GO" id="GO:0005516">
    <property type="term" value="F:calmodulin binding"/>
    <property type="evidence" value="ECO:0007669"/>
    <property type="project" value="TreeGrafter"/>
</dbReference>
<dbReference type="CDD" id="cd14008">
    <property type="entry name" value="STKc_LKB1_CaMKK"/>
    <property type="match status" value="1"/>
</dbReference>
<dbReference type="InterPro" id="IPR000719">
    <property type="entry name" value="Prot_kinase_dom"/>
</dbReference>
<feature type="binding site" evidence="3">
    <location>
        <position position="301"/>
    </location>
    <ligand>
        <name>ATP</name>
        <dbReference type="ChEBI" id="CHEBI:30616"/>
    </ligand>
</feature>
<sequence>MGEWSSLASQDQPKVLGGSRTGCGLEGWSTLQGVYGVPLAQTIAAKLRLNHRRTGRASSGRRWEGARDYQQTGETGYDGSAGEKETLRGKWEAEQGFLSQHLTSIKPNNTRLLVRPEEPKENFSDHVKRTWRHIHSPIQHSGPRPGPGRQARSISASMAEQSQQPPVKQATVIAPQHHVHPRSHSGAEAAAGIVPSHGISINLPDSSGGLHPSSSRPHPVRHMSAPAPMYQSPIRHHKRAPSKSTGVKTTLNARSHYGSSDDDGGAVHRINQYIIKQEIGRGSFGAVHLAADQFGNEYAVKEFSKSRLRKRAQSNLLRKPNQQARRSGHLAAGLGFNSPLHRHTSSDRMTAAENNSLELIKEEIAIMKKLNHNNLVALIEVLDDPDEDSLYMVLEMCKKGVVMKVGLEERAEPYTAEACRCWFRDMILGIEYLHAQGIIHRDIKPDNCLITADDVLKIVDFGVSEMFEKESEMHVSKSAGSPAFMPPELCVAKHGHVSGRAADIWSMGVTLHCLRYGHIPFEKPGMLELYESIREDPLPLQEESDPNFRDLMARIFDKNPQTRITMRELRNHPWVTKNGTDPLLSAEENCSDIIEPPTQSEIDHAVTGNMGHLMVVMKAVKKFKRLLLRRRQGFTNSVFGKDSNRLVAPPQSIRRKDEGDKDQLEGHGDVQNNERTKQESGSTMTEGDNGGKRAARENREEADGRLQAGGQGRDSRQARSADNHDRKPMDRILVTAGVHRPIDIDDDFQKLPLEMDRMSVRQPAEVNIGVRAMRLPGETDGRFKQRMETNAHRAPSWFNPGAYYSTHNSPSSSVLNTQDKSQPLTSDHAKGHAHDPLEDTLFLSIGSSSADPLPGLPDHQQQQDPLFPIVSESPPAVDINFYEQAYQDEMKRILERRGRRDQSIYLTRRVEHREDLKAHENIIASPHDHARSGVAKLMGMAGRGPGGGLAGVLMQAKEKAREERERERERESGGGGGGDGRREGEEDSAADLEEDASAVRQA</sequence>
<dbReference type="InterPro" id="IPR008271">
    <property type="entry name" value="Ser/Thr_kinase_AS"/>
</dbReference>
<feature type="domain" description="Protein kinase" evidence="5">
    <location>
        <begin position="273"/>
        <end position="575"/>
    </location>
</feature>
<evidence type="ECO:0000256" key="4">
    <source>
        <dbReference type="SAM" id="MobiDB-lite"/>
    </source>
</evidence>
<dbReference type="PROSITE" id="PS00107">
    <property type="entry name" value="PROTEIN_KINASE_ATP"/>
    <property type="match status" value="1"/>
</dbReference>
<feature type="region of interest" description="Disordered" evidence="4">
    <location>
        <begin position="807"/>
        <end position="833"/>
    </location>
</feature>
<evidence type="ECO:0000259" key="5">
    <source>
        <dbReference type="PROSITE" id="PS50011"/>
    </source>
</evidence>
<feature type="compositionally biased region" description="Polar residues" evidence="4">
    <location>
        <begin position="152"/>
        <end position="166"/>
    </location>
</feature>
<dbReference type="PANTHER" id="PTHR24346:SF77">
    <property type="entry name" value="SERINE THREONINE PROTEIN KINASE"/>
    <property type="match status" value="1"/>
</dbReference>
<dbReference type="FunFam" id="1.10.510.10:FF:000995">
    <property type="entry name" value="BcCMK3, calcium/calmodulin-dependent protein kinase"/>
    <property type="match status" value="1"/>
</dbReference>
<dbReference type="Pfam" id="PF00069">
    <property type="entry name" value="Pkinase"/>
    <property type="match status" value="1"/>
</dbReference>
<feature type="region of interest" description="Disordered" evidence="4">
    <location>
        <begin position="639"/>
        <end position="730"/>
    </location>
</feature>
<reference evidence="6 7" key="1">
    <citation type="journal article" date="2018" name="BMC Genomics">
        <title>Genomic evidence for intraspecific hybridization in a clonal and extremely halotolerant yeast.</title>
        <authorList>
            <person name="Gostincar C."/>
            <person name="Stajich J.E."/>
            <person name="Zupancic J."/>
            <person name="Zalar P."/>
            <person name="Gunde-Cimerman N."/>
        </authorList>
    </citation>
    <scope>NUCLEOTIDE SEQUENCE [LARGE SCALE GENOMIC DNA]</scope>
    <source>
        <strain evidence="6 7">EXF-6656</strain>
    </source>
</reference>
<dbReference type="Proteomes" id="UP000281245">
    <property type="component" value="Unassembled WGS sequence"/>
</dbReference>
<dbReference type="PROSITE" id="PS50011">
    <property type="entry name" value="PROTEIN_KINASE_DOM"/>
    <property type="match status" value="1"/>
</dbReference>
<evidence type="ECO:0000313" key="7">
    <source>
        <dbReference type="Proteomes" id="UP000281245"/>
    </source>
</evidence>
<dbReference type="PANTHER" id="PTHR24346">
    <property type="entry name" value="MAP/MICROTUBULE AFFINITY-REGULATING KINASE"/>
    <property type="match status" value="1"/>
</dbReference>
<feature type="region of interest" description="Disordered" evidence="4">
    <location>
        <begin position="197"/>
        <end position="222"/>
    </location>
</feature>
<feature type="region of interest" description="Disordered" evidence="4">
    <location>
        <begin position="56"/>
        <end position="82"/>
    </location>
</feature>
<dbReference type="OrthoDB" id="68483at2759"/>
<dbReference type="VEuPathDB" id="FungiDB:BTJ68_00102"/>
<feature type="compositionally biased region" description="Polar residues" evidence="4">
    <location>
        <begin position="807"/>
        <end position="825"/>
    </location>
</feature>
<evidence type="ECO:0000256" key="3">
    <source>
        <dbReference type="PROSITE-ProRule" id="PRU10141"/>
    </source>
</evidence>
<dbReference type="PROSITE" id="PS00108">
    <property type="entry name" value="PROTEIN_KINASE_ST"/>
    <property type="match status" value="1"/>
</dbReference>
<gene>
    <name evidence="6" type="ORF">D0869_00257</name>
</gene>
<feature type="compositionally biased region" description="Basic and acidic residues" evidence="4">
    <location>
        <begin position="654"/>
        <end position="678"/>
    </location>
</feature>
<dbReference type="GO" id="GO:0035556">
    <property type="term" value="P:intracellular signal transduction"/>
    <property type="evidence" value="ECO:0007669"/>
    <property type="project" value="TreeGrafter"/>
</dbReference>
<keyword evidence="1 3" id="KW-0547">Nucleotide-binding</keyword>
<feature type="compositionally biased region" description="Basic and acidic residues" evidence="4">
    <location>
        <begin position="713"/>
        <end position="730"/>
    </location>
</feature>
<dbReference type="SUPFAM" id="SSF56112">
    <property type="entry name" value="Protein kinase-like (PK-like)"/>
    <property type="match status" value="1"/>
</dbReference>
<dbReference type="GO" id="GO:0004683">
    <property type="term" value="F:calcium/calmodulin-dependent protein kinase activity"/>
    <property type="evidence" value="ECO:0007669"/>
    <property type="project" value="TreeGrafter"/>
</dbReference>
<dbReference type="FunFam" id="3.30.200.20:FF:000447">
    <property type="entry name" value="Calcium/calmodulin dependent protein kinase"/>
    <property type="match status" value="1"/>
</dbReference>
<evidence type="ECO:0000256" key="1">
    <source>
        <dbReference type="ARBA" id="ARBA00022741"/>
    </source>
</evidence>
<dbReference type="Gene3D" id="3.30.200.20">
    <property type="entry name" value="Phosphorylase Kinase, domain 1"/>
    <property type="match status" value="1"/>
</dbReference>
<dbReference type="Gene3D" id="1.10.510.10">
    <property type="entry name" value="Transferase(Phosphotransferase) domain 1"/>
    <property type="match status" value="1"/>
</dbReference>
<feature type="compositionally biased region" description="Basic and acidic residues" evidence="4">
    <location>
        <begin position="689"/>
        <end position="704"/>
    </location>
</feature>
<comment type="caution">
    <text evidence="6">The sequence shown here is derived from an EMBL/GenBank/DDBJ whole genome shotgun (WGS) entry which is preliminary data.</text>
</comment>
<dbReference type="InterPro" id="IPR011009">
    <property type="entry name" value="Kinase-like_dom_sf"/>
</dbReference>
<name>A0A3M6XHG2_HORWE</name>